<dbReference type="InterPro" id="IPR009922">
    <property type="entry name" value="DUF1457"/>
</dbReference>
<keyword evidence="2" id="KW-1185">Reference proteome</keyword>
<evidence type="ECO:0000313" key="2">
    <source>
        <dbReference type="Proteomes" id="UP000242447"/>
    </source>
</evidence>
<accession>A0A1W6NZ82</accession>
<dbReference type="KEGG" id="kro:BVG79_01220"/>
<name>A0A1W6NZ82_9RHOB</name>
<reference evidence="1 2" key="1">
    <citation type="submission" date="2017-02" db="EMBL/GenBank/DDBJ databases">
        <title>Ketogulonicigenium robustum SPU B003 Genome sequencing and assembly.</title>
        <authorList>
            <person name="Li Y."/>
            <person name="Liu L."/>
            <person name="Wang C."/>
            <person name="Zhang M."/>
            <person name="Zhang T."/>
            <person name="Zhang Y."/>
        </authorList>
    </citation>
    <scope>NUCLEOTIDE SEQUENCE [LARGE SCALE GENOMIC DNA]</scope>
    <source>
        <strain evidence="1 2">SPU_B003</strain>
    </source>
</reference>
<organism evidence="1 2">
    <name type="scientific">Ketogulonicigenium robustum</name>
    <dbReference type="NCBI Taxonomy" id="92947"/>
    <lineage>
        <taxon>Bacteria</taxon>
        <taxon>Pseudomonadati</taxon>
        <taxon>Pseudomonadota</taxon>
        <taxon>Alphaproteobacteria</taxon>
        <taxon>Rhodobacterales</taxon>
        <taxon>Roseobacteraceae</taxon>
        <taxon>Ketogulonicigenium</taxon>
    </lineage>
</organism>
<gene>
    <name evidence="1" type="ORF">BVG79_01220</name>
</gene>
<dbReference type="Proteomes" id="UP000242447">
    <property type="component" value="Chromosome"/>
</dbReference>
<dbReference type="RefSeq" id="WP_085786097.1">
    <property type="nucleotide sequence ID" value="NZ_CP019937.1"/>
</dbReference>
<evidence type="ECO:0000313" key="1">
    <source>
        <dbReference type="EMBL" id="ARO14566.1"/>
    </source>
</evidence>
<proteinExistence type="predicted"/>
<dbReference type="Pfam" id="PF07310">
    <property type="entry name" value="PAS_5"/>
    <property type="match status" value="1"/>
</dbReference>
<evidence type="ECO:0008006" key="3">
    <source>
        <dbReference type="Google" id="ProtNLM"/>
    </source>
</evidence>
<sequence length="224" mass="24022">MHNGSHASLYRCQHSAEIRHSFSALEAYWQRLRGDAASAPALFDFDPTQVDAVLPYSLVIEGIAPGMTRVRVAGTEIDKLFDGDVRGMPFSALFAGPARAHLQALTEQVFSGPAVIEAAVRMGTAQGQMIMLPLTSHEGRITRAICAIIFEDIDLRSAHRCSFAEGEGRIQPLRAAFSTPPVTTGMAVQKKASLRLVAQAGDGESLAGALPRCKGHLRLVSDNA</sequence>
<dbReference type="AlphaFoldDB" id="A0A1W6NZ82"/>
<protein>
    <recommendedName>
        <fullName evidence="3">PAS domain-containing protein</fullName>
    </recommendedName>
</protein>
<dbReference type="STRING" id="92947.BVG79_01220"/>
<dbReference type="EMBL" id="CP019937">
    <property type="protein sequence ID" value="ARO14566.1"/>
    <property type="molecule type" value="Genomic_DNA"/>
</dbReference>